<dbReference type="PANTHER" id="PTHR45453:SF1">
    <property type="entry name" value="PHOSPHATE REGULON SENSOR PROTEIN PHOR"/>
    <property type="match status" value="1"/>
</dbReference>
<dbReference type="InterPro" id="IPR005467">
    <property type="entry name" value="His_kinase_dom"/>
</dbReference>
<evidence type="ECO:0000256" key="3">
    <source>
        <dbReference type="ARBA" id="ARBA00022553"/>
    </source>
</evidence>
<evidence type="ECO:0000313" key="9">
    <source>
        <dbReference type="Proteomes" id="UP001642485"/>
    </source>
</evidence>
<comment type="catalytic activity">
    <reaction evidence="1">
        <text>ATP + protein L-histidine = ADP + protein N-phospho-L-histidine.</text>
        <dbReference type="EC" id="2.7.13.3"/>
    </reaction>
</comment>
<dbReference type="CDD" id="cd00075">
    <property type="entry name" value="HATPase"/>
    <property type="match status" value="1"/>
</dbReference>
<dbReference type="PRINTS" id="PR00344">
    <property type="entry name" value="BCTRLSENSOR"/>
</dbReference>
<keyword evidence="9" id="KW-1185">Reference proteome</keyword>
<organism evidence="8 9">
    <name type="scientific">Rickettsia helvetica</name>
    <dbReference type="NCBI Taxonomy" id="35789"/>
    <lineage>
        <taxon>Bacteria</taxon>
        <taxon>Pseudomonadati</taxon>
        <taxon>Pseudomonadota</taxon>
        <taxon>Alphaproteobacteria</taxon>
        <taxon>Rickettsiales</taxon>
        <taxon>Rickettsiaceae</taxon>
        <taxon>Rickettsieae</taxon>
        <taxon>Rickettsia</taxon>
        <taxon>spotted fever group</taxon>
    </lineage>
</organism>
<dbReference type="Gene3D" id="3.30.565.10">
    <property type="entry name" value="Histidine kinase-like ATPase, C-terminal domain"/>
    <property type="match status" value="1"/>
</dbReference>
<proteinExistence type="predicted"/>
<dbReference type="SMART" id="SM00388">
    <property type="entry name" value="HisKA"/>
    <property type="match status" value="1"/>
</dbReference>
<dbReference type="Pfam" id="PF00512">
    <property type="entry name" value="HisKA"/>
    <property type="match status" value="1"/>
</dbReference>
<keyword evidence="3" id="KW-0597">Phosphoprotein</keyword>
<evidence type="ECO:0000256" key="4">
    <source>
        <dbReference type="ARBA" id="ARBA00022679"/>
    </source>
</evidence>
<protein>
    <recommendedName>
        <fullName evidence="2">histidine kinase</fullName>
        <ecNumber evidence="2">2.7.13.3</ecNumber>
    </recommendedName>
</protein>
<dbReference type="EC" id="2.7.13.3" evidence="2"/>
<keyword evidence="6" id="KW-0902">Two-component regulatory system</keyword>
<keyword evidence="4" id="KW-0808">Transferase</keyword>
<keyword evidence="5" id="KW-0418">Kinase</keyword>
<evidence type="ECO:0000256" key="6">
    <source>
        <dbReference type="ARBA" id="ARBA00023012"/>
    </source>
</evidence>
<dbReference type="InterPro" id="IPR050351">
    <property type="entry name" value="BphY/WalK/GraS-like"/>
</dbReference>
<dbReference type="SUPFAM" id="SSF55874">
    <property type="entry name" value="ATPase domain of HSP90 chaperone/DNA topoisomerase II/histidine kinase"/>
    <property type="match status" value="1"/>
</dbReference>
<evidence type="ECO:0000313" key="8">
    <source>
        <dbReference type="EMBL" id="CAK9121489.1"/>
    </source>
</evidence>
<dbReference type="PANTHER" id="PTHR45453">
    <property type="entry name" value="PHOSPHATE REGULON SENSOR PROTEIN PHOR"/>
    <property type="match status" value="1"/>
</dbReference>
<dbReference type="InterPro" id="IPR036890">
    <property type="entry name" value="HATPase_C_sf"/>
</dbReference>
<dbReference type="EMBL" id="OZ018776">
    <property type="protein sequence ID" value="CAK9121489.1"/>
    <property type="molecule type" value="Genomic_DNA"/>
</dbReference>
<evidence type="ECO:0000256" key="1">
    <source>
        <dbReference type="ARBA" id="ARBA00000085"/>
    </source>
</evidence>
<sequence>MPLTGIISLGETLWANYDKFNEDQRRNAVEIIAKSSIRLNSLINNILDFSKLSSLNYELNKENINLSELLHERIKIRKKLYLNGKTLNFVSDIEENIIFNCDPHYIKHTFDNLIINAISYCSEGIIKIDLHMQENNILFSIKDDGAGVLKEELQSIFGVFVVSSKTRTTAGGRGVGLALCKKVIKNYTPEKFGRKTISRGKLNLFSLCLILDELQKLATSSYKFCGVHVLSICSAPRLIDSLLFLKLCRSITIMILMSFVD</sequence>
<gene>
    <name evidence="8" type="ORF">OB144RH_06850</name>
</gene>
<dbReference type="InterPro" id="IPR004358">
    <property type="entry name" value="Sig_transdc_His_kin-like_C"/>
</dbReference>
<dbReference type="SUPFAM" id="SSF47384">
    <property type="entry name" value="Homodimeric domain of signal transducing histidine kinase"/>
    <property type="match status" value="1"/>
</dbReference>
<accession>A0ABP0T6D6</accession>
<dbReference type="InterPro" id="IPR003594">
    <property type="entry name" value="HATPase_dom"/>
</dbReference>
<dbReference type="InterPro" id="IPR003661">
    <property type="entry name" value="HisK_dim/P_dom"/>
</dbReference>
<keyword evidence="8" id="KW-0067">ATP-binding</keyword>
<dbReference type="Pfam" id="PF02518">
    <property type="entry name" value="HATPase_c"/>
    <property type="match status" value="1"/>
</dbReference>
<dbReference type="Proteomes" id="UP001642485">
    <property type="component" value="Chromosome"/>
</dbReference>
<reference evidence="8 9" key="1">
    <citation type="submission" date="2024-02" db="EMBL/GenBank/DDBJ databases">
        <authorList>
            <person name="Nijsse B."/>
            <person name="Sprong H."/>
        </authorList>
    </citation>
    <scope>NUCLEOTIDE SEQUENCE [LARGE SCALE GENOMIC DNA]</scope>
    <source>
        <strain evidence="8">OB144</strain>
    </source>
</reference>
<dbReference type="CDD" id="cd00082">
    <property type="entry name" value="HisKA"/>
    <property type="match status" value="1"/>
</dbReference>
<feature type="domain" description="Histidine kinase" evidence="7">
    <location>
        <begin position="1"/>
        <end position="213"/>
    </location>
</feature>
<keyword evidence="8" id="KW-0547">Nucleotide-binding</keyword>
<evidence type="ECO:0000256" key="5">
    <source>
        <dbReference type="ARBA" id="ARBA00022777"/>
    </source>
</evidence>
<name>A0ABP0T6D6_RICHE</name>
<dbReference type="InterPro" id="IPR036097">
    <property type="entry name" value="HisK_dim/P_sf"/>
</dbReference>
<dbReference type="PROSITE" id="PS50109">
    <property type="entry name" value="HIS_KIN"/>
    <property type="match status" value="1"/>
</dbReference>
<evidence type="ECO:0000256" key="2">
    <source>
        <dbReference type="ARBA" id="ARBA00012438"/>
    </source>
</evidence>
<evidence type="ECO:0000259" key="7">
    <source>
        <dbReference type="PROSITE" id="PS50109"/>
    </source>
</evidence>
<dbReference type="Gene3D" id="1.10.287.130">
    <property type="match status" value="1"/>
</dbReference>
<dbReference type="SMART" id="SM00387">
    <property type="entry name" value="HATPase_c"/>
    <property type="match status" value="1"/>
</dbReference>
<dbReference type="GO" id="GO:0005524">
    <property type="term" value="F:ATP binding"/>
    <property type="evidence" value="ECO:0007669"/>
    <property type="project" value="UniProtKB-KW"/>
</dbReference>